<comment type="caution">
    <text evidence="7">The sequence shown here is derived from an EMBL/GenBank/DDBJ whole genome shotgun (WGS) entry which is preliminary data.</text>
</comment>
<dbReference type="PANTHER" id="PTHR23155">
    <property type="entry name" value="DISEASE RESISTANCE PROTEIN RP"/>
    <property type="match status" value="1"/>
</dbReference>
<dbReference type="InterPro" id="IPR032675">
    <property type="entry name" value="LRR_dom_sf"/>
</dbReference>
<keyword evidence="2" id="KW-0611">Plant defense</keyword>
<dbReference type="Pfam" id="PF23598">
    <property type="entry name" value="LRR_14"/>
    <property type="match status" value="1"/>
</dbReference>
<dbReference type="Gene3D" id="3.80.10.10">
    <property type="entry name" value="Ribonuclease Inhibitor"/>
    <property type="match status" value="1"/>
</dbReference>
<evidence type="ECO:0000259" key="5">
    <source>
        <dbReference type="Pfam" id="PF23559"/>
    </source>
</evidence>
<evidence type="ECO:0000259" key="4">
    <source>
        <dbReference type="Pfam" id="PF00931"/>
    </source>
</evidence>
<dbReference type="GO" id="GO:0043531">
    <property type="term" value="F:ADP binding"/>
    <property type="evidence" value="ECO:0007669"/>
    <property type="project" value="InterPro"/>
</dbReference>
<accession>A0AAV5CD24</accession>
<feature type="domain" description="NB-ARC" evidence="4">
    <location>
        <begin position="162"/>
        <end position="242"/>
    </location>
</feature>
<dbReference type="InterPro" id="IPR055414">
    <property type="entry name" value="LRR_R13L4/SHOC2-like"/>
</dbReference>
<dbReference type="SUPFAM" id="SSF52047">
    <property type="entry name" value="RNI-like"/>
    <property type="match status" value="1"/>
</dbReference>
<dbReference type="Gene3D" id="1.10.8.430">
    <property type="entry name" value="Helical domain of apoptotic protease-activating factors"/>
    <property type="match status" value="1"/>
</dbReference>
<feature type="compositionally biased region" description="Polar residues" evidence="3">
    <location>
        <begin position="808"/>
        <end position="817"/>
    </location>
</feature>
<dbReference type="PRINTS" id="PR00364">
    <property type="entry name" value="DISEASERSIST"/>
</dbReference>
<proteinExistence type="predicted"/>
<dbReference type="Pfam" id="PF23559">
    <property type="entry name" value="WHD_DRP"/>
    <property type="match status" value="1"/>
</dbReference>
<dbReference type="Gene3D" id="3.40.50.300">
    <property type="entry name" value="P-loop containing nucleotide triphosphate hydrolases"/>
    <property type="match status" value="1"/>
</dbReference>
<dbReference type="Proteomes" id="UP001054889">
    <property type="component" value="Unassembled WGS sequence"/>
</dbReference>
<dbReference type="PANTHER" id="PTHR23155:SF1135">
    <property type="entry name" value="OS08G0246300 PROTEIN"/>
    <property type="match status" value="1"/>
</dbReference>
<dbReference type="GO" id="GO:0098542">
    <property type="term" value="P:defense response to other organism"/>
    <property type="evidence" value="ECO:0007669"/>
    <property type="project" value="TreeGrafter"/>
</dbReference>
<evidence type="ECO:0000259" key="6">
    <source>
        <dbReference type="Pfam" id="PF23598"/>
    </source>
</evidence>
<feature type="domain" description="Disease resistance protein winged helix" evidence="5">
    <location>
        <begin position="295"/>
        <end position="360"/>
    </location>
</feature>
<evidence type="ECO:0000256" key="3">
    <source>
        <dbReference type="SAM" id="MobiDB-lite"/>
    </source>
</evidence>
<dbReference type="Pfam" id="PF00931">
    <property type="entry name" value="NB-ARC"/>
    <property type="match status" value="1"/>
</dbReference>
<keyword evidence="1" id="KW-0677">Repeat</keyword>
<keyword evidence="8" id="KW-1185">Reference proteome</keyword>
<feature type="domain" description="Disease resistance R13L4/SHOC-2-like LRR" evidence="6">
    <location>
        <begin position="416"/>
        <end position="774"/>
    </location>
</feature>
<gene>
    <name evidence="7" type="primary">ga12742</name>
    <name evidence="7" type="ORF">PR202_ga12742</name>
</gene>
<reference evidence="7" key="1">
    <citation type="journal article" date="2018" name="DNA Res.">
        <title>Multiple hybrid de novo genome assembly of finger millet, an orphan allotetraploid crop.</title>
        <authorList>
            <person name="Hatakeyama M."/>
            <person name="Aluri S."/>
            <person name="Balachadran M.T."/>
            <person name="Sivarajan S.R."/>
            <person name="Patrignani A."/>
            <person name="Gruter S."/>
            <person name="Poveda L."/>
            <person name="Shimizu-Inatsugi R."/>
            <person name="Baeten J."/>
            <person name="Francoijs K.J."/>
            <person name="Nataraja K.N."/>
            <person name="Reddy Y.A.N."/>
            <person name="Phadnis S."/>
            <person name="Ravikumar R.L."/>
            <person name="Schlapbach R."/>
            <person name="Sreeman S.M."/>
            <person name="Shimizu K.K."/>
        </authorList>
    </citation>
    <scope>NUCLEOTIDE SEQUENCE</scope>
</reference>
<name>A0AAV5CD24_ELECO</name>
<evidence type="ECO:0000313" key="8">
    <source>
        <dbReference type="Proteomes" id="UP001054889"/>
    </source>
</evidence>
<dbReference type="InterPro" id="IPR002182">
    <property type="entry name" value="NB-ARC"/>
</dbReference>
<dbReference type="EMBL" id="BQKI01000006">
    <property type="protein sequence ID" value="GJM95946.1"/>
    <property type="molecule type" value="Genomic_DNA"/>
</dbReference>
<dbReference type="InterPro" id="IPR042197">
    <property type="entry name" value="Apaf_helical"/>
</dbReference>
<dbReference type="InterPro" id="IPR027417">
    <property type="entry name" value="P-loop_NTPase"/>
</dbReference>
<feature type="region of interest" description="Disordered" evidence="3">
    <location>
        <begin position="797"/>
        <end position="824"/>
    </location>
</feature>
<evidence type="ECO:0008006" key="9">
    <source>
        <dbReference type="Google" id="ProtNLM"/>
    </source>
</evidence>
<evidence type="ECO:0000256" key="1">
    <source>
        <dbReference type="ARBA" id="ARBA00022737"/>
    </source>
</evidence>
<dbReference type="AlphaFoldDB" id="A0AAV5CD24"/>
<protein>
    <recommendedName>
        <fullName evidence="9">NB-ARC domain-containing protein</fullName>
    </recommendedName>
</protein>
<dbReference type="InterPro" id="IPR044974">
    <property type="entry name" value="Disease_R_plants"/>
</dbReference>
<dbReference type="SUPFAM" id="SSF52540">
    <property type="entry name" value="P-loop containing nucleoside triphosphate hydrolases"/>
    <property type="match status" value="1"/>
</dbReference>
<organism evidence="7 8">
    <name type="scientific">Eleusine coracana subsp. coracana</name>
    <dbReference type="NCBI Taxonomy" id="191504"/>
    <lineage>
        <taxon>Eukaryota</taxon>
        <taxon>Viridiplantae</taxon>
        <taxon>Streptophyta</taxon>
        <taxon>Embryophyta</taxon>
        <taxon>Tracheophyta</taxon>
        <taxon>Spermatophyta</taxon>
        <taxon>Magnoliopsida</taxon>
        <taxon>Liliopsida</taxon>
        <taxon>Poales</taxon>
        <taxon>Poaceae</taxon>
        <taxon>PACMAD clade</taxon>
        <taxon>Chloridoideae</taxon>
        <taxon>Cynodonteae</taxon>
        <taxon>Eleusininae</taxon>
        <taxon>Eleusine</taxon>
    </lineage>
</organism>
<dbReference type="InterPro" id="IPR058922">
    <property type="entry name" value="WHD_DRP"/>
</dbReference>
<reference evidence="7" key="2">
    <citation type="submission" date="2021-12" db="EMBL/GenBank/DDBJ databases">
        <title>Resequencing data analysis of finger millet.</title>
        <authorList>
            <person name="Hatakeyama M."/>
            <person name="Aluri S."/>
            <person name="Balachadran M.T."/>
            <person name="Sivarajan S.R."/>
            <person name="Poveda L."/>
            <person name="Shimizu-Inatsugi R."/>
            <person name="Schlapbach R."/>
            <person name="Sreeman S.M."/>
            <person name="Shimizu K.K."/>
        </authorList>
    </citation>
    <scope>NUCLEOTIDE SEQUENCE</scope>
</reference>
<evidence type="ECO:0000256" key="2">
    <source>
        <dbReference type="ARBA" id="ARBA00022821"/>
    </source>
</evidence>
<sequence length="824" mass="93179">MVEWDAIRKYFPDTRNGSRIVVSTQQFEIASFCTGLPYFQRFSADHTLCVFFKDEDSQTHRVEHEAASRPITTEDVVLDLRRKATLAKMDHFPLVGRDSEAQELPKNTSTARVDALQAISVWGVAGVGKSALVRNSYYDIMLNNHHLFDTKMGIRDPIIECSNILKNRACLVIIDDLQSKEEWDMIQDALISRPSRSVMVVITNEEKIASYCADRNDLIFNAKGLQIDAAIELFKKEVHKKNSLFPTEDIHEDAELRQLISKCGGLPKVIVAVADFLAPQSYTWTQIVKPMNASSIRRRRLVMRWVAEGFSKDTDSYTAEENAEEFFIKLVEMSMVQPPQDEISTNLKMVSCNVSAFFHEYIISRPKEENIIFALEIFSLKNFCRPTSRRTGRHLVIEDSWQRDRIVFERIDFSRLRSLTVFGKWMPFLISKSMKVLRVLDLENATGMTDKDLEQMVKLLPRLKFLSLRGSKQIFQLPSSLGDLRQLETLDVRHTSVVTLPASITKLKKLQYIRAGTNTREPRFLEYWLPHCCKPLGVVGVRVIRGTEKLTALHTLGVVNVAVLDGRAILKDFGKLTHLRKLGVSGISKKNCKVFCSIISGNDRLESLSVWLSKGNKDCLDGISAAPQNLQSLKLYGLVTKLPEWIKLVRRLTKVDLEITISDKLDISSVLGGLNDLCILRLSVKPLHSSKLDLFVRKDGAELRSFHKVKIFEIASSSMLLDVTFGSVSMTNLEVLKAGCSTGLLLRFSGVEHLTKIKEVHVIGSRDGTLKKHLEDQFYEREVKPAFKLEQVDLSNKASADKNDKLPSSRNFPTAKSSPAALLS</sequence>
<evidence type="ECO:0000313" key="7">
    <source>
        <dbReference type="EMBL" id="GJM95946.1"/>
    </source>
</evidence>